<evidence type="ECO:0000313" key="2">
    <source>
        <dbReference type="EMBL" id="EMJ5136416.1"/>
    </source>
</evidence>
<keyword evidence="1" id="KW-0732">Signal</keyword>
<dbReference type="AlphaFoldDB" id="A0AAI9GIX5"/>
<dbReference type="PROSITE" id="PS51257">
    <property type="entry name" value="PROKAR_LIPOPROTEIN"/>
    <property type="match status" value="1"/>
</dbReference>
<proteinExistence type="predicted"/>
<dbReference type="InterPro" id="IPR010858">
    <property type="entry name" value="DUF1481"/>
</dbReference>
<dbReference type="EMBL" id="ABMABF030000022">
    <property type="protein sequence ID" value="EMJ5136416.1"/>
    <property type="molecule type" value="Genomic_DNA"/>
</dbReference>
<reference evidence="2" key="1">
    <citation type="submission" date="2024-02" db="EMBL/GenBank/DDBJ databases">
        <authorList>
            <consortium name="Clinical and Environmental Microbiology Branch: Whole genome sequencing antimicrobial resistance pathogens in the healthcare setting"/>
        </authorList>
    </citation>
    <scope>NUCLEOTIDE SEQUENCE</scope>
    <source>
        <strain evidence="2">2021GO-0154</strain>
    </source>
</reference>
<evidence type="ECO:0000256" key="1">
    <source>
        <dbReference type="SAM" id="SignalP"/>
    </source>
</evidence>
<gene>
    <name evidence="2" type="ORF">RG298_004215</name>
</gene>
<comment type="caution">
    <text evidence="2">The sequence shown here is derived from an EMBL/GenBank/DDBJ whole genome shotgun (WGS) entry which is preliminary data.</text>
</comment>
<protein>
    <submittedName>
        <fullName evidence="2">DUF1481 domain-containing protein</fullName>
    </submittedName>
</protein>
<sequence>MRKGLLVLGVLSMLSACSSRSQFPEFSASGFIADDGVIRMWRLNDAKDNPQVLMVVYSPYKGTDTSVNFFEYRSGQLWQIRSQILNAGQQQIMEQLRFDKNENVIFMQRVEKEQKTALSQDEIIRWQFEAKRILDINTALVVGGVQLYQGRWSQNRVVTCDGDIKKVEFEPYAQNWLESRAKVWHKQLNIAWLEAPEGNQLLMVADTDFCRWQPSKDSL</sequence>
<feature type="signal peptide" evidence="1">
    <location>
        <begin position="1"/>
        <end position="21"/>
    </location>
</feature>
<dbReference type="Pfam" id="PF07356">
    <property type="entry name" value="DUF1481"/>
    <property type="match status" value="1"/>
</dbReference>
<accession>A0AAI9GIX5</accession>
<feature type="chain" id="PRO_5042552061" evidence="1">
    <location>
        <begin position="22"/>
        <end position="219"/>
    </location>
</feature>
<organism evidence="2">
    <name type="scientific">Providencia stuartii</name>
    <dbReference type="NCBI Taxonomy" id="588"/>
    <lineage>
        <taxon>Bacteria</taxon>
        <taxon>Pseudomonadati</taxon>
        <taxon>Pseudomonadota</taxon>
        <taxon>Gammaproteobacteria</taxon>
        <taxon>Enterobacterales</taxon>
        <taxon>Morganellaceae</taxon>
        <taxon>Providencia</taxon>
    </lineage>
</organism>
<name>A0AAI9GIX5_PROST</name>